<evidence type="ECO:0000313" key="1">
    <source>
        <dbReference type="EMBL" id="KAG5287816.1"/>
    </source>
</evidence>
<dbReference type="EMBL" id="JAEVHI010000007">
    <property type="protein sequence ID" value="KAG5287816.1"/>
    <property type="molecule type" value="Genomic_DNA"/>
</dbReference>
<sequence>MTSMLEKYCQYQQYLKIGKGELVLSDFDVTKQIKLFVGEAFCCFLSCVNLSLTSQIKMTTNNLRKHVKKHAEANVADGGWGGGIACDDVDRALAFYKMIIANYENNAVGMTSSVSVMQLKGLSGESIAETEAELAVEKISLPMRKDGKFHNITLVKKIVKD</sequence>
<gene>
    <name evidence="1" type="ORF">I7I52_11705</name>
</gene>
<dbReference type="Proteomes" id="UP000670092">
    <property type="component" value="Unassembled WGS sequence"/>
</dbReference>
<dbReference type="VEuPathDB" id="FungiDB:I7I52_11705"/>
<proteinExistence type="predicted"/>
<name>A0A8H7YB85_AJECA</name>
<evidence type="ECO:0000313" key="2">
    <source>
        <dbReference type="Proteomes" id="UP000670092"/>
    </source>
</evidence>
<comment type="caution">
    <text evidence="1">The sequence shown here is derived from an EMBL/GenBank/DDBJ whole genome shotgun (WGS) entry which is preliminary data.</text>
</comment>
<dbReference type="AlphaFoldDB" id="A0A8H7YB85"/>
<dbReference type="OrthoDB" id="4509242at2759"/>
<accession>A0A8H7YB85</accession>
<protein>
    <submittedName>
        <fullName evidence="1">Uncharacterized protein</fullName>
    </submittedName>
</protein>
<organism evidence="1 2">
    <name type="scientific">Ajellomyces capsulatus</name>
    <name type="common">Darling's disease fungus</name>
    <name type="synonym">Histoplasma capsulatum</name>
    <dbReference type="NCBI Taxonomy" id="5037"/>
    <lineage>
        <taxon>Eukaryota</taxon>
        <taxon>Fungi</taxon>
        <taxon>Dikarya</taxon>
        <taxon>Ascomycota</taxon>
        <taxon>Pezizomycotina</taxon>
        <taxon>Eurotiomycetes</taxon>
        <taxon>Eurotiomycetidae</taxon>
        <taxon>Onygenales</taxon>
        <taxon>Ajellomycetaceae</taxon>
        <taxon>Histoplasma</taxon>
    </lineage>
</organism>
<reference evidence="1 2" key="1">
    <citation type="submission" date="2021-01" db="EMBL/GenBank/DDBJ databases">
        <title>Chromosome-level genome assembly of a human fungal pathogen reveals clustering of transcriptionally co-regulated genes.</title>
        <authorList>
            <person name="Voorhies M."/>
            <person name="Cohen S."/>
            <person name="Shea T.P."/>
            <person name="Petrus S."/>
            <person name="Munoz J.F."/>
            <person name="Poplawski S."/>
            <person name="Goldman W.E."/>
            <person name="Michael T."/>
            <person name="Cuomo C.A."/>
            <person name="Sil A."/>
            <person name="Beyhan S."/>
        </authorList>
    </citation>
    <scope>NUCLEOTIDE SEQUENCE [LARGE SCALE GENOMIC DNA]</scope>
    <source>
        <strain evidence="1 2">G184AR</strain>
    </source>
</reference>